<feature type="coiled-coil region" evidence="1">
    <location>
        <begin position="283"/>
        <end position="337"/>
    </location>
</feature>
<organism evidence="4 5">
    <name type="scientific">Cryptolaemus montrouzieri</name>
    <dbReference type="NCBI Taxonomy" id="559131"/>
    <lineage>
        <taxon>Eukaryota</taxon>
        <taxon>Metazoa</taxon>
        <taxon>Ecdysozoa</taxon>
        <taxon>Arthropoda</taxon>
        <taxon>Hexapoda</taxon>
        <taxon>Insecta</taxon>
        <taxon>Pterygota</taxon>
        <taxon>Neoptera</taxon>
        <taxon>Endopterygota</taxon>
        <taxon>Coleoptera</taxon>
        <taxon>Polyphaga</taxon>
        <taxon>Cucujiformia</taxon>
        <taxon>Coccinelloidea</taxon>
        <taxon>Coccinellidae</taxon>
        <taxon>Scymninae</taxon>
        <taxon>Scymnini</taxon>
        <taxon>Cryptolaemus</taxon>
    </lineage>
</organism>
<comment type="caution">
    <text evidence="4">The sequence shown here is derived from an EMBL/GenBank/DDBJ whole genome shotgun (WGS) entry which is preliminary data.</text>
</comment>
<protein>
    <recommendedName>
        <fullName evidence="3">Ras-associating domain-containing protein</fullName>
    </recommendedName>
</protein>
<dbReference type="SUPFAM" id="SSF54236">
    <property type="entry name" value="Ubiquitin-like"/>
    <property type="match status" value="1"/>
</dbReference>
<keyword evidence="5" id="KW-1185">Reference proteome</keyword>
<feature type="compositionally biased region" description="Basic and acidic residues" evidence="2">
    <location>
        <begin position="218"/>
        <end position="228"/>
    </location>
</feature>
<dbReference type="PROSITE" id="PS50200">
    <property type="entry name" value="RA"/>
    <property type="match status" value="1"/>
</dbReference>
<feature type="compositionally biased region" description="Acidic residues" evidence="2">
    <location>
        <begin position="13"/>
        <end position="24"/>
    </location>
</feature>
<keyword evidence="1" id="KW-0175">Coiled coil</keyword>
<reference evidence="4 5" key="1">
    <citation type="journal article" date="2021" name="BMC Biol.">
        <title>Horizontally acquired antibacterial genes associated with adaptive radiation of ladybird beetles.</title>
        <authorList>
            <person name="Li H.S."/>
            <person name="Tang X.F."/>
            <person name="Huang Y.H."/>
            <person name="Xu Z.Y."/>
            <person name="Chen M.L."/>
            <person name="Du X.Y."/>
            <person name="Qiu B.Y."/>
            <person name="Chen P.T."/>
            <person name="Zhang W."/>
            <person name="Slipinski A."/>
            <person name="Escalona H.E."/>
            <person name="Waterhouse R.M."/>
            <person name="Zwick A."/>
            <person name="Pang H."/>
        </authorList>
    </citation>
    <scope>NUCLEOTIDE SEQUENCE [LARGE SCALE GENOMIC DNA]</scope>
    <source>
        <strain evidence="4">SYSU2018</strain>
    </source>
</reference>
<proteinExistence type="predicted"/>
<dbReference type="Gene3D" id="3.10.20.90">
    <property type="entry name" value="Phosphatidylinositol 3-kinase Catalytic Subunit, Chain A, domain 1"/>
    <property type="match status" value="1"/>
</dbReference>
<dbReference type="InterPro" id="IPR029071">
    <property type="entry name" value="Ubiquitin-like_domsf"/>
</dbReference>
<evidence type="ECO:0000256" key="2">
    <source>
        <dbReference type="SAM" id="MobiDB-lite"/>
    </source>
</evidence>
<feature type="domain" description="Ras-associating" evidence="3">
    <location>
        <begin position="43"/>
        <end position="113"/>
    </location>
</feature>
<dbReference type="Pfam" id="PF21801">
    <property type="entry name" value="ASPP2-like_RA"/>
    <property type="match status" value="1"/>
</dbReference>
<dbReference type="AlphaFoldDB" id="A0ABD2MLA2"/>
<dbReference type="InterPro" id="IPR033593">
    <property type="entry name" value="N-RASSF"/>
</dbReference>
<feature type="region of interest" description="Disordered" evidence="2">
    <location>
        <begin position="1"/>
        <end position="25"/>
    </location>
</feature>
<dbReference type="EMBL" id="JABFTP020000001">
    <property type="protein sequence ID" value="KAL3267137.1"/>
    <property type="molecule type" value="Genomic_DNA"/>
</dbReference>
<feature type="region of interest" description="Disordered" evidence="2">
    <location>
        <begin position="214"/>
        <end position="280"/>
    </location>
</feature>
<evidence type="ECO:0000256" key="1">
    <source>
        <dbReference type="SAM" id="Coils"/>
    </source>
</evidence>
<dbReference type="CDD" id="cd16123">
    <property type="entry name" value="RA_RASSF7_like"/>
    <property type="match status" value="1"/>
</dbReference>
<gene>
    <name evidence="4" type="ORF">HHI36_011277</name>
</gene>
<dbReference type="PANTHER" id="PTHR15286">
    <property type="entry name" value="RAS-ASSOCIATING DOMAIN CONTAINING PROTEIN"/>
    <property type="match status" value="1"/>
</dbReference>
<evidence type="ECO:0000259" key="3">
    <source>
        <dbReference type="PROSITE" id="PS50200"/>
    </source>
</evidence>
<dbReference type="InterPro" id="IPR000159">
    <property type="entry name" value="RA_dom"/>
</dbReference>
<evidence type="ECO:0000313" key="5">
    <source>
        <dbReference type="Proteomes" id="UP001516400"/>
    </source>
</evidence>
<sequence>MWMEENKNMTAVDDSDSDDSDSSTEEIPIWVRGEQRWVSGIIPETTCQEVVQVLIHNEKQKGKHIGEPEEYHITERWRGVEQPLDPQARILDIWSAWSSAQKEIKISLRRIKSERTCNRRMRRTDSSTWSDRNSWKTLHPKRLASLQNEKEPSNTEELLKLVLAQGEVIRRQLKKLRHSEHQIGYLEDKTHRDRVRKHGCNYLLETYLKGLPEAVNPEQEHVTTDKNSDSGVVTEGDSEQSNNVQKSSKSENALERFSPSSEEFVQENVKDDDTSSTLSESALREHRDLLKKISKVNKQLLKQEECLVRLEANLKKYEKYKNVSDDVQESLVNLRTEMTKSACEMQHNEIVLEETGELINNRKHFLDNLYKDIVREEQEHEKLQALLYGAKHSRHPNSSQKYIPPCYNYRSYKTKELLDTLV</sequence>
<dbReference type="PANTHER" id="PTHR15286:SF1">
    <property type="entry name" value="FI07216P"/>
    <property type="match status" value="1"/>
</dbReference>
<accession>A0ABD2MLA2</accession>
<name>A0ABD2MLA2_9CUCU</name>
<dbReference type="Proteomes" id="UP001516400">
    <property type="component" value="Unassembled WGS sequence"/>
</dbReference>
<dbReference type="InterPro" id="IPR048942">
    <property type="entry name" value="ASPP2-like_RA"/>
</dbReference>
<evidence type="ECO:0000313" key="4">
    <source>
        <dbReference type="EMBL" id="KAL3267137.1"/>
    </source>
</evidence>